<evidence type="ECO:0000313" key="3">
    <source>
        <dbReference type="Proteomes" id="UP000014975"/>
    </source>
</evidence>
<dbReference type="AlphaFoldDB" id="S7UV66"/>
<keyword evidence="1" id="KW-1133">Transmembrane helix</keyword>
<proteinExistence type="predicted"/>
<dbReference type="STRING" id="1121439.dsat_1766"/>
<comment type="caution">
    <text evidence="2">The sequence shown here is derived from an EMBL/GenBank/DDBJ whole genome shotgun (WGS) entry which is preliminary data.</text>
</comment>
<gene>
    <name evidence="2" type="ORF">dsat_1766</name>
</gene>
<reference evidence="2 3" key="1">
    <citation type="journal article" date="2013" name="Genome Announc.">
        <title>Draft genome sequences for three mercury-methylating, sulfate-reducing bacteria.</title>
        <authorList>
            <person name="Brown S.D."/>
            <person name="Hurt R.A.Jr."/>
            <person name="Gilmour C.C."/>
            <person name="Elias D.A."/>
        </authorList>
    </citation>
    <scope>NUCLEOTIDE SEQUENCE [LARGE SCALE GENOMIC DNA]</scope>
    <source>
        <strain evidence="2 3">DSM 16529</strain>
    </source>
</reference>
<evidence type="ECO:0000256" key="1">
    <source>
        <dbReference type="SAM" id="Phobius"/>
    </source>
</evidence>
<dbReference type="PATRIC" id="fig|1121439.3.peg.151"/>
<protein>
    <submittedName>
        <fullName evidence="2">Uncharacterized protein</fullName>
    </submittedName>
</protein>
<evidence type="ECO:0000313" key="2">
    <source>
        <dbReference type="EMBL" id="EPR36238.1"/>
    </source>
</evidence>
<dbReference type="OrthoDB" id="5462483at2"/>
<name>S7UV66_9BACT</name>
<dbReference type="eggNOG" id="ENOG503193R">
    <property type="taxonomic scope" value="Bacteria"/>
</dbReference>
<dbReference type="Proteomes" id="UP000014975">
    <property type="component" value="Unassembled WGS sequence"/>
</dbReference>
<accession>S7UV66</accession>
<sequence length="94" mass="10026">MSGEDIRELWEAIEGLRRGQGDILVGLSEVKAALNERCRERARRMDAQGQAIEGAGLRIAALERGQARLFAWASLAGGAAALAGHWLLKTLGGS</sequence>
<keyword evidence="3" id="KW-1185">Reference proteome</keyword>
<feature type="transmembrane region" description="Helical" evidence="1">
    <location>
        <begin position="69"/>
        <end position="88"/>
    </location>
</feature>
<keyword evidence="1" id="KW-0812">Transmembrane</keyword>
<organism evidence="2 3">
    <name type="scientific">Alkalidesulfovibrio alkalitolerans DSM 16529</name>
    <dbReference type="NCBI Taxonomy" id="1121439"/>
    <lineage>
        <taxon>Bacteria</taxon>
        <taxon>Pseudomonadati</taxon>
        <taxon>Thermodesulfobacteriota</taxon>
        <taxon>Desulfovibrionia</taxon>
        <taxon>Desulfovibrionales</taxon>
        <taxon>Desulfovibrionaceae</taxon>
        <taxon>Alkalidesulfovibrio</taxon>
    </lineage>
</organism>
<dbReference type="EMBL" id="ATHI01000001">
    <property type="protein sequence ID" value="EPR36238.1"/>
    <property type="molecule type" value="Genomic_DNA"/>
</dbReference>
<keyword evidence="1" id="KW-0472">Membrane</keyword>
<dbReference type="RefSeq" id="WP_020885652.1">
    <property type="nucleotide sequence ID" value="NZ_ATHI01000001.1"/>
</dbReference>